<keyword evidence="1" id="KW-1133">Transmembrane helix</keyword>
<feature type="transmembrane region" description="Helical" evidence="1">
    <location>
        <begin position="136"/>
        <end position="157"/>
    </location>
</feature>
<keyword evidence="1" id="KW-0472">Membrane</keyword>
<dbReference type="AlphaFoldDB" id="A0A1W1HHY1"/>
<feature type="transmembrane region" description="Helical" evidence="1">
    <location>
        <begin position="70"/>
        <end position="93"/>
    </location>
</feature>
<keyword evidence="3" id="KW-1185">Reference proteome</keyword>
<evidence type="ECO:0000313" key="3">
    <source>
        <dbReference type="Proteomes" id="UP000191931"/>
    </source>
</evidence>
<proteinExistence type="predicted"/>
<dbReference type="OrthoDB" id="5419178at2"/>
<protein>
    <recommendedName>
        <fullName evidence="4">Yip1 domain-containing protein</fullName>
    </recommendedName>
</protein>
<evidence type="ECO:0008006" key="4">
    <source>
        <dbReference type="Google" id="ProtNLM"/>
    </source>
</evidence>
<name>A0A1W1HHY1_9BACT</name>
<dbReference type="Proteomes" id="UP000191931">
    <property type="component" value="Unassembled WGS sequence"/>
</dbReference>
<accession>A0A1W1HHY1</accession>
<feature type="transmembrane region" description="Helical" evidence="1">
    <location>
        <begin position="29"/>
        <end position="50"/>
    </location>
</feature>
<feature type="transmembrane region" description="Helical" evidence="1">
    <location>
        <begin position="105"/>
        <end position="130"/>
    </location>
</feature>
<organism evidence="2 3">
    <name type="scientific">Desulfamplus magnetovallimortis</name>
    <dbReference type="NCBI Taxonomy" id="1246637"/>
    <lineage>
        <taxon>Bacteria</taxon>
        <taxon>Pseudomonadati</taxon>
        <taxon>Thermodesulfobacteriota</taxon>
        <taxon>Desulfobacteria</taxon>
        <taxon>Desulfobacterales</taxon>
        <taxon>Desulfobacteraceae</taxon>
        <taxon>Desulfamplus</taxon>
    </lineage>
</organism>
<evidence type="ECO:0000313" key="2">
    <source>
        <dbReference type="EMBL" id="SLM32084.1"/>
    </source>
</evidence>
<reference evidence="2 3" key="1">
    <citation type="submission" date="2017-03" db="EMBL/GenBank/DDBJ databases">
        <authorList>
            <person name="Afonso C.L."/>
            <person name="Miller P.J."/>
            <person name="Scott M.A."/>
            <person name="Spackman E."/>
            <person name="Goraichik I."/>
            <person name="Dimitrov K.M."/>
            <person name="Suarez D.L."/>
            <person name="Swayne D.E."/>
        </authorList>
    </citation>
    <scope>NUCLEOTIDE SEQUENCE [LARGE SCALE GENOMIC DNA]</scope>
    <source>
        <strain evidence="2">PRJEB14757</strain>
    </source>
</reference>
<dbReference type="RefSeq" id="WP_080801508.1">
    <property type="nucleotide sequence ID" value="NZ_LT828542.1"/>
</dbReference>
<feature type="transmembrane region" description="Helical" evidence="1">
    <location>
        <begin position="169"/>
        <end position="186"/>
    </location>
</feature>
<dbReference type="EMBL" id="FWEV01000301">
    <property type="protein sequence ID" value="SLM32084.1"/>
    <property type="molecule type" value="Genomic_DNA"/>
</dbReference>
<keyword evidence="1" id="KW-0812">Transmembrane</keyword>
<gene>
    <name evidence="2" type="ORF">MTBBW1_580001</name>
</gene>
<evidence type="ECO:0000256" key="1">
    <source>
        <dbReference type="SAM" id="Phobius"/>
    </source>
</evidence>
<sequence>MNYFSSMAALLKMDGAVIADKISIKSMQFYCILNVTILGLIYGISASFFIDGVLAGQGIEASGEYSTFKIVFAGVPVAFLMHAGAALFIWVFLRGIGGNANFLVSYFYIGIAAVAMWPLAPVVAALQLHMDKADLFFIKGVGLLFSIYGFAVLYPVIRNIYNLGHLKMAIAASVTFIYIGCFLYLWL</sequence>